<dbReference type="Pfam" id="PF08240">
    <property type="entry name" value="ADH_N"/>
    <property type="match status" value="1"/>
</dbReference>
<dbReference type="STRING" id="658457.SAMN05216601_105203"/>
<sequence length="326" mass="35277">MNEIATTQQVWSWQRQGELARQEKPVTAPGPGEVLVANRLIGLNPVDWKIIDWGHADWQQGHVPGVDGVGLIVACGEGVNLPLGARVAYHQALSRDGSFAAYTRLAAAAVLLVPEGLSDELAASAPCPGLTAWQALNKVPLEADRDVLVTGAGGAVGLLLAQMAVAAGWRVWVTASSRHRERLLALGISGVFDYRDENWRDVLQQALGPRRLHAAFDTVSGEHARSLAPLLDYNGHLVCIQDRLEQQPLPAFSSAISLHEVALNSIHVHGTERDWRLWREVGIALLEQLRVGSLQTPALHQVDFAELPEALAQVKAGKGGKWLARV</sequence>
<proteinExistence type="predicted"/>
<dbReference type="InterPro" id="IPR013154">
    <property type="entry name" value="ADH-like_N"/>
</dbReference>
<organism evidence="2 3">
    <name type="scientific">Ectopseudomonas composti</name>
    <dbReference type="NCBI Taxonomy" id="658457"/>
    <lineage>
        <taxon>Bacteria</taxon>
        <taxon>Pseudomonadati</taxon>
        <taxon>Pseudomonadota</taxon>
        <taxon>Gammaproteobacteria</taxon>
        <taxon>Pseudomonadales</taxon>
        <taxon>Pseudomonadaceae</taxon>
        <taxon>Ectopseudomonas</taxon>
    </lineage>
</organism>
<accession>A0A1I5MHD6</accession>
<dbReference type="InterPro" id="IPR011032">
    <property type="entry name" value="GroES-like_sf"/>
</dbReference>
<gene>
    <name evidence="2" type="ORF">SAMN05216601_105203</name>
</gene>
<feature type="domain" description="Enoyl reductase (ER)" evidence="1">
    <location>
        <begin position="17"/>
        <end position="324"/>
    </location>
</feature>
<dbReference type="InterPro" id="IPR020843">
    <property type="entry name" value="ER"/>
</dbReference>
<dbReference type="SMART" id="SM00829">
    <property type="entry name" value="PKS_ER"/>
    <property type="match status" value="1"/>
</dbReference>
<dbReference type="RefSeq" id="WP_074938738.1">
    <property type="nucleotide sequence ID" value="NZ_FOWP01000005.1"/>
</dbReference>
<dbReference type="InterPro" id="IPR052585">
    <property type="entry name" value="Lipid_raft_assoc_Zn_ADH"/>
</dbReference>
<dbReference type="SUPFAM" id="SSF51735">
    <property type="entry name" value="NAD(P)-binding Rossmann-fold domains"/>
    <property type="match status" value="1"/>
</dbReference>
<protein>
    <submittedName>
        <fullName evidence="2">NADPH:quinone reductase</fullName>
    </submittedName>
</protein>
<dbReference type="OrthoDB" id="9785812at2"/>
<dbReference type="SUPFAM" id="SSF50129">
    <property type="entry name" value="GroES-like"/>
    <property type="match status" value="1"/>
</dbReference>
<dbReference type="InterPro" id="IPR036291">
    <property type="entry name" value="NAD(P)-bd_dom_sf"/>
</dbReference>
<dbReference type="PANTHER" id="PTHR43482">
    <property type="entry name" value="PROTEIN AST1-RELATED"/>
    <property type="match status" value="1"/>
</dbReference>
<dbReference type="CDD" id="cd08271">
    <property type="entry name" value="MDR5"/>
    <property type="match status" value="1"/>
</dbReference>
<evidence type="ECO:0000313" key="3">
    <source>
        <dbReference type="Proteomes" id="UP000182400"/>
    </source>
</evidence>
<dbReference type="AlphaFoldDB" id="A0A1I5MHD6"/>
<dbReference type="Pfam" id="PF00107">
    <property type="entry name" value="ADH_zinc_N"/>
    <property type="match status" value="1"/>
</dbReference>
<name>A0A1I5MHD6_9GAMM</name>
<reference evidence="2 3" key="1">
    <citation type="submission" date="2016-10" db="EMBL/GenBank/DDBJ databases">
        <authorList>
            <person name="de Groot N.N."/>
        </authorList>
    </citation>
    <scope>NUCLEOTIDE SEQUENCE [LARGE SCALE GENOMIC DNA]</scope>
    <source>
        <strain evidence="2 3">CCUG 59231</strain>
    </source>
</reference>
<dbReference type="Gene3D" id="3.90.180.10">
    <property type="entry name" value="Medium-chain alcohol dehydrogenases, catalytic domain"/>
    <property type="match status" value="1"/>
</dbReference>
<evidence type="ECO:0000259" key="1">
    <source>
        <dbReference type="SMART" id="SM00829"/>
    </source>
</evidence>
<dbReference type="Gene3D" id="3.40.50.720">
    <property type="entry name" value="NAD(P)-binding Rossmann-like Domain"/>
    <property type="match status" value="1"/>
</dbReference>
<evidence type="ECO:0000313" key="2">
    <source>
        <dbReference type="EMBL" id="SFP09005.1"/>
    </source>
</evidence>
<dbReference type="EMBL" id="FOWP01000005">
    <property type="protein sequence ID" value="SFP09005.1"/>
    <property type="molecule type" value="Genomic_DNA"/>
</dbReference>
<dbReference type="PANTHER" id="PTHR43482:SF1">
    <property type="entry name" value="PROTEIN AST1-RELATED"/>
    <property type="match status" value="1"/>
</dbReference>
<dbReference type="InterPro" id="IPR013149">
    <property type="entry name" value="ADH-like_C"/>
</dbReference>
<dbReference type="GO" id="GO:0016491">
    <property type="term" value="F:oxidoreductase activity"/>
    <property type="evidence" value="ECO:0007669"/>
    <property type="project" value="InterPro"/>
</dbReference>
<dbReference type="Proteomes" id="UP000182400">
    <property type="component" value="Unassembled WGS sequence"/>
</dbReference>